<evidence type="ECO:0000313" key="6">
    <source>
        <dbReference type="Proteomes" id="UP001154252"/>
    </source>
</evidence>
<dbReference type="InterPro" id="IPR002938">
    <property type="entry name" value="FAD-bd"/>
</dbReference>
<feature type="domain" description="FAD-binding" evidence="4">
    <location>
        <begin position="164"/>
        <end position="199"/>
    </location>
</feature>
<dbReference type="EMBL" id="CAJVRC010000835">
    <property type="protein sequence ID" value="CAG8886115.1"/>
    <property type="molecule type" value="Genomic_DNA"/>
</dbReference>
<proteinExistence type="predicted"/>
<dbReference type="Gene3D" id="3.30.9.10">
    <property type="entry name" value="D-Amino Acid Oxidase, subunit A, domain 2"/>
    <property type="match status" value="1"/>
</dbReference>
<comment type="caution">
    <text evidence="5">The sequence shown here is derived from an EMBL/GenBank/DDBJ whole genome shotgun (WGS) entry which is preliminary data.</text>
</comment>
<dbReference type="Proteomes" id="UP001154252">
    <property type="component" value="Unassembled WGS sequence"/>
</dbReference>
<dbReference type="SUPFAM" id="SSF51905">
    <property type="entry name" value="FAD/NAD(P)-binding domain"/>
    <property type="match status" value="1"/>
</dbReference>
<sequence length="199" mass="22092">MAALWMARCGVNARIIDTNITKTYRGRADGLQPRTTEILASFGIAKDILETACSVHESTFWADDGEGGIQHVVRVSEWSPDLGRYPLITTCQGRVERCMLDGMKHYNNLEVERGVKAVDLEVDESTVEDLDAFPIAVTVHHLPEEELLEASTHQTIPQPGDFNYEAEDDAYRTRHLSGKEGSNETIRAKYVIGADGARS</sequence>
<protein>
    <recommendedName>
        <fullName evidence="4">FAD-binding domain-containing protein</fullName>
    </recommendedName>
</protein>
<evidence type="ECO:0000313" key="5">
    <source>
        <dbReference type="EMBL" id="CAG8886115.1"/>
    </source>
</evidence>
<dbReference type="Pfam" id="PF01494">
    <property type="entry name" value="FAD_binding_3"/>
    <property type="match status" value="2"/>
</dbReference>
<dbReference type="PANTHER" id="PTHR43004:SF20">
    <property type="entry name" value="2-MONOOXYGENASE, PUTATIVE (AFU_ORTHOLOGUE AFUA_1G13660)-RELATED"/>
    <property type="match status" value="1"/>
</dbReference>
<feature type="domain" description="FAD-binding" evidence="4">
    <location>
        <begin position="1"/>
        <end position="128"/>
    </location>
</feature>
<dbReference type="InterPro" id="IPR050641">
    <property type="entry name" value="RIFMO-like"/>
</dbReference>
<dbReference type="Gene3D" id="3.50.50.60">
    <property type="entry name" value="FAD/NAD(P)-binding domain"/>
    <property type="match status" value="1"/>
</dbReference>
<accession>A0A9W4K1W5</accession>
<name>A0A9W4K1W5_9EURO</name>
<evidence type="ECO:0000259" key="4">
    <source>
        <dbReference type="Pfam" id="PF01494"/>
    </source>
</evidence>
<dbReference type="GO" id="GO:0071949">
    <property type="term" value="F:FAD binding"/>
    <property type="evidence" value="ECO:0007669"/>
    <property type="project" value="InterPro"/>
</dbReference>
<dbReference type="PANTHER" id="PTHR43004">
    <property type="entry name" value="TRK SYSTEM POTASSIUM UPTAKE PROTEIN"/>
    <property type="match status" value="1"/>
</dbReference>
<gene>
    <name evidence="5" type="ORF">PEGY_LOCUS759</name>
</gene>
<dbReference type="AlphaFoldDB" id="A0A9W4K1W5"/>
<dbReference type="GO" id="GO:0016709">
    <property type="term" value="F:oxidoreductase activity, acting on paired donors, with incorporation or reduction of molecular oxygen, NAD(P)H as one donor, and incorporation of one atom of oxygen"/>
    <property type="evidence" value="ECO:0007669"/>
    <property type="project" value="UniProtKB-ARBA"/>
</dbReference>
<keyword evidence="2" id="KW-0274">FAD</keyword>
<keyword evidence="1" id="KW-0285">Flavoprotein</keyword>
<reference evidence="5" key="1">
    <citation type="submission" date="2021-07" db="EMBL/GenBank/DDBJ databases">
        <authorList>
            <person name="Branca A.L. A."/>
        </authorList>
    </citation>
    <scope>NUCLEOTIDE SEQUENCE</scope>
</reference>
<keyword evidence="3" id="KW-0560">Oxidoreductase</keyword>
<evidence type="ECO:0000256" key="2">
    <source>
        <dbReference type="ARBA" id="ARBA00022827"/>
    </source>
</evidence>
<organism evidence="5 6">
    <name type="scientific">Penicillium egyptiacum</name>
    <dbReference type="NCBI Taxonomy" id="1303716"/>
    <lineage>
        <taxon>Eukaryota</taxon>
        <taxon>Fungi</taxon>
        <taxon>Dikarya</taxon>
        <taxon>Ascomycota</taxon>
        <taxon>Pezizomycotina</taxon>
        <taxon>Eurotiomycetes</taxon>
        <taxon>Eurotiomycetidae</taxon>
        <taxon>Eurotiales</taxon>
        <taxon>Aspergillaceae</taxon>
        <taxon>Penicillium</taxon>
    </lineage>
</organism>
<dbReference type="OrthoDB" id="1716816at2759"/>
<evidence type="ECO:0000256" key="3">
    <source>
        <dbReference type="ARBA" id="ARBA00023002"/>
    </source>
</evidence>
<evidence type="ECO:0000256" key="1">
    <source>
        <dbReference type="ARBA" id="ARBA00022630"/>
    </source>
</evidence>
<keyword evidence="6" id="KW-1185">Reference proteome</keyword>
<dbReference type="InterPro" id="IPR036188">
    <property type="entry name" value="FAD/NAD-bd_sf"/>
</dbReference>